<dbReference type="EMBL" id="JARKNE010000013">
    <property type="protein sequence ID" value="KAK5771147.1"/>
    <property type="molecule type" value="Genomic_DNA"/>
</dbReference>
<dbReference type="InterPro" id="IPR057670">
    <property type="entry name" value="SH3_retrovirus"/>
</dbReference>
<protein>
    <recommendedName>
        <fullName evidence="2">Retroviral polymerase SH3-like domain-containing protein</fullName>
    </recommendedName>
</protein>
<evidence type="ECO:0000313" key="4">
    <source>
        <dbReference type="Proteomes" id="UP001358586"/>
    </source>
</evidence>
<dbReference type="Proteomes" id="UP001358586">
    <property type="component" value="Chromosome 13"/>
</dbReference>
<feature type="compositionally biased region" description="Polar residues" evidence="1">
    <location>
        <begin position="307"/>
        <end position="317"/>
    </location>
</feature>
<comment type="caution">
    <text evidence="3">The sequence shown here is derived from an EMBL/GenBank/DDBJ whole genome shotgun (WGS) entry which is preliminary data.</text>
</comment>
<evidence type="ECO:0000313" key="3">
    <source>
        <dbReference type="EMBL" id="KAK5771147.1"/>
    </source>
</evidence>
<sequence length="389" mass="42115">MGFESLSSFFPSSLVFTYQPWHFRRRSMAAPNPFSPSEFPSNFGSFSTNLHIFPGSSSGPRGYGPSTPRHTGHRPVRVGSNIPVAHHVVGPTSWSSKTSLIGPATGIEDQCASSSDIEPKNYDEPYVPVPVNSVVPTIWYPDSGATNHVCQETALLHNSTDYSGYSSQHKGYQCLAPDGRIFVSRHVAFDESRFLFSEKNLTVSPTTSHITTCFPLVQSKCSKSSDAAPSHSLRPSSYSLSAHTLVSPISTPDNDHRSSDDVFSPIPIFSTLLVDPPPLVENMHLMATQSKADQHHMIQAKGVPTPMVSSSSLSKTKGTPLDDPREYRSLAGALQNERGRVLLTKSTLHGEVTSSFAAEALACLQAIEASLVLGGHVGQTCCFVFHNDI</sequence>
<keyword evidence="4" id="KW-1185">Reference proteome</keyword>
<reference evidence="3 4" key="1">
    <citation type="submission" date="2023-03" db="EMBL/GenBank/DDBJ databases">
        <title>WGS of Gossypium arboreum.</title>
        <authorList>
            <person name="Yu D."/>
        </authorList>
    </citation>
    <scope>NUCLEOTIDE SEQUENCE [LARGE SCALE GENOMIC DNA]</scope>
    <source>
        <tissue evidence="3">Leaf</tissue>
    </source>
</reference>
<evidence type="ECO:0000259" key="2">
    <source>
        <dbReference type="Pfam" id="PF25597"/>
    </source>
</evidence>
<gene>
    <name evidence="3" type="ORF">PVK06_047325</name>
</gene>
<dbReference type="Pfam" id="PF25597">
    <property type="entry name" value="SH3_retrovirus"/>
    <property type="match status" value="1"/>
</dbReference>
<name>A0ABR0MCZ6_GOSAR</name>
<accession>A0ABR0MCZ6</accession>
<feature type="region of interest" description="Disordered" evidence="1">
    <location>
        <begin position="303"/>
        <end position="325"/>
    </location>
</feature>
<organism evidence="3 4">
    <name type="scientific">Gossypium arboreum</name>
    <name type="common">Tree cotton</name>
    <name type="synonym">Gossypium nanking</name>
    <dbReference type="NCBI Taxonomy" id="29729"/>
    <lineage>
        <taxon>Eukaryota</taxon>
        <taxon>Viridiplantae</taxon>
        <taxon>Streptophyta</taxon>
        <taxon>Embryophyta</taxon>
        <taxon>Tracheophyta</taxon>
        <taxon>Spermatophyta</taxon>
        <taxon>Magnoliopsida</taxon>
        <taxon>eudicotyledons</taxon>
        <taxon>Gunneridae</taxon>
        <taxon>Pentapetalae</taxon>
        <taxon>rosids</taxon>
        <taxon>malvids</taxon>
        <taxon>Malvales</taxon>
        <taxon>Malvaceae</taxon>
        <taxon>Malvoideae</taxon>
        <taxon>Gossypium</taxon>
    </lineage>
</organism>
<feature type="domain" description="Retroviral polymerase SH3-like" evidence="2">
    <location>
        <begin position="164"/>
        <end position="198"/>
    </location>
</feature>
<evidence type="ECO:0000256" key="1">
    <source>
        <dbReference type="SAM" id="MobiDB-lite"/>
    </source>
</evidence>
<proteinExistence type="predicted"/>